<evidence type="ECO:0000313" key="13">
    <source>
        <dbReference type="Proteomes" id="UP000290287"/>
    </source>
</evidence>
<feature type="domain" description="ABC transporter" evidence="10">
    <location>
        <begin position="330"/>
        <end position="563"/>
    </location>
</feature>
<dbReference type="InterPro" id="IPR027417">
    <property type="entry name" value="P-loop_NTPase"/>
</dbReference>
<dbReference type="InterPro" id="IPR039421">
    <property type="entry name" value="Type_1_exporter"/>
</dbReference>
<dbReference type="InterPro" id="IPR003439">
    <property type="entry name" value="ABC_transporter-like_ATP-bd"/>
</dbReference>
<comment type="subcellular location">
    <subcellularLocation>
        <location evidence="1">Cell membrane</location>
        <topology evidence="1">Multi-pass membrane protein</topology>
    </subcellularLocation>
</comment>
<evidence type="ECO:0000256" key="8">
    <source>
        <dbReference type="ARBA" id="ARBA00023136"/>
    </source>
</evidence>
<dbReference type="GO" id="GO:0016887">
    <property type="term" value="F:ATP hydrolysis activity"/>
    <property type="evidence" value="ECO:0007669"/>
    <property type="project" value="InterPro"/>
</dbReference>
<evidence type="ECO:0000256" key="9">
    <source>
        <dbReference type="SAM" id="Phobius"/>
    </source>
</evidence>
<dbReference type="FunFam" id="3.40.50.300:FF:000221">
    <property type="entry name" value="Multidrug ABC transporter ATP-binding protein"/>
    <property type="match status" value="1"/>
</dbReference>
<feature type="transmembrane region" description="Helical" evidence="9">
    <location>
        <begin position="132"/>
        <end position="152"/>
    </location>
</feature>
<evidence type="ECO:0000256" key="3">
    <source>
        <dbReference type="ARBA" id="ARBA00022475"/>
    </source>
</evidence>
<evidence type="ECO:0000256" key="7">
    <source>
        <dbReference type="ARBA" id="ARBA00022989"/>
    </source>
</evidence>
<dbReference type="SMART" id="SM00382">
    <property type="entry name" value="AAA"/>
    <property type="match status" value="1"/>
</dbReference>
<dbReference type="OrthoDB" id="9806127at2"/>
<dbReference type="InterPro" id="IPR011527">
    <property type="entry name" value="ABC1_TM_dom"/>
</dbReference>
<dbReference type="GO" id="GO:0140359">
    <property type="term" value="F:ABC-type transporter activity"/>
    <property type="evidence" value="ECO:0007669"/>
    <property type="project" value="InterPro"/>
</dbReference>
<feature type="transmembrane region" description="Helical" evidence="9">
    <location>
        <begin position="236"/>
        <end position="265"/>
    </location>
</feature>
<gene>
    <name evidence="12" type="ORF">CS022_05995</name>
</gene>
<dbReference type="InterPro" id="IPR036640">
    <property type="entry name" value="ABC1_TM_sf"/>
</dbReference>
<evidence type="ECO:0000256" key="4">
    <source>
        <dbReference type="ARBA" id="ARBA00022692"/>
    </source>
</evidence>
<feature type="transmembrane region" description="Helical" evidence="9">
    <location>
        <begin position="158"/>
        <end position="175"/>
    </location>
</feature>
<reference evidence="12 13" key="1">
    <citation type="submission" date="2017-10" db="EMBL/GenBank/DDBJ databases">
        <title>Nyctiphanis sp. nov., isolated from the stomach of the euphausiid Nyctiphanes simplex (Hansen, 1911) in the Gulf of California.</title>
        <authorList>
            <person name="Gomez-Gil B."/>
            <person name="Aguilar-Mendez M."/>
            <person name="Lopez-Cortes A."/>
            <person name="Gomez-Gutierrez J."/>
            <person name="Roque A."/>
            <person name="Lang E."/>
            <person name="Gonzalez-Castillo A."/>
        </authorList>
    </citation>
    <scope>NUCLEOTIDE SEQUENCE [LARGE SCALE GENOMIC DNA]</scope>
    <source>
        <strain evidence="12 13">CAIM 600</strain>
    </source>
</reference>
<evidence type="ECO:0000313" key="12">
    <source>
        <dbReference type="EMBL" id="RXJ74165.1"/>
    </source>
</evidence>
<dbReference type="PROSITE" id="PS50929">
    <property type="entry name" value="ABC_TM1F"/>
    <property type="match status" value="1"/>
</dbReference>
<dbReference type="GO" id="GO:0005886">
    <property type="term" value="C:plasma membrane"/>
    <property type="evidence" value="ECO:0007669"/>
    <property type="project" value="UniProtKB-SubCell"/>
</dbReference>
<protein>
    <submittedName>
        <fullName evidence="12">ABC transporter permease</fullName>
    </submittedName>
</protein>
<dbReference type="RefSeq" id="WP_129121522.1">
    <property type="nucleotide sequence ID" value="NZ_PEIB01000004.1"/>
</dbReference>
<keyword evidence="6" id="KW-0067">ATP-binding</keyword>
<evidence type="ECO:0000259" key="11">
    <source>
        <dbReference type="PROSITE" id="PS50929"/>
    </source>
</evidence>
<dbReference type="Pfam" id="PF00664">
    <property type="entry name" value="ABC_membrane"/>
    <property type="match status" value="1"/>
</dbReference>
<evidence type="ECO:0000256" key="2">
    <source>
        <dbReference type="ARBA" id="ARBA00022448"/>
    </source>
</evidence>
<dbReference type="PROSITE" id="PS50893">
    <property type="entry name" value="ABC_TRANSPORTER_2"/>
    <property type="match status" value="1"/>
</dbReference>
<dbReference type="Gene3D" id="3.40.50.300">
    <property type="entry name" value="P-loop containing nucleotide triphosphate hydrolases"/>
    <property type="match status" value="1"/>
</dbReference>
<feature type="transmembrane region" description="Helical" evidence="9">
    <location>
        <begin position="53"/>
        <end position="71"/>
    </location>
</feature>
<dbReference type="Pfam" id="PF00005">
    <property type="entry name" value="ABC_tran"/>
    <property type="match status" value="1"/>
</dbReference>
<dbReference type="SUPFAM" id="SSF90123">
    <property type="entry name" value="ABC transporter transmembrane region"/>
    <property type="match status" value="1"/>
</dbReference>
<dbReference type="PANTHER" id="PTHR24221:SF397">
    <property type="entry name" value="ABC TRANSPORTER, ATP-BINDING TRANSMEMBRANE PROTEIN"/>
    <property type="match status" value="1"/>
</dbReference>
<dbReference type="InterPro" id="IPR003593">
    <property type="entry name" value="AAA+_ATPase"/>
</dbReference>
<evidence type="ECO:0000256" key="6">
    <source>
        <dbReference type="ARBA" id="ARBA00022840"/>
    </source>
</evidence>
<keyword evidence="7 9" id="KW-1133">Transmembrane helix</keyword>
<dbReference type="GO" id="GO:0034040">
    <property type="term" value="F:ATPase-coupled lipid transmembrane transporter activity"/>
    <property type="evidence" value="ECO:0007669"/>
    <property type="project" value="TreeGrafter"/>
</dbReference>
<evidence type="ECO:0000256" key="1">
    <source>
        <dbReference type="ARBA" id="ARBA00004651"/>
    </source>
</evidence>
<keyword evidence="4 9" id="KW-0812">Transmembrane</keyword>
<keyword evidence="2" id="KW-0813">Transport</keyword>
<sequence length="585" mass="65023">MLKKMRVLTGKQNEGLAQNIMWGFVEALLVGVPFVFVYLIIKEMFTTVPDLSYVWTCCGIMTALFVARVVVARHVMINNHSLGYDAGLDIRRNLASKLKKVPMGYLLKVDPGRINATMLQDVTFTEQIYSHLFSQLIVTFSLVTLVVIGLTIEDWRLSIAMCIGLPLAIVVFVVLKKVGAVLSRRLLDKVAEMTGSLMEYILSIKLLKAYNLAGKRFSKLDDQLKDIQKMSLKHEFVAGVAPLSFITLVELGFATMLLALVYLYVGGELQPHVAVLFLIVSSRFFRPLVAMAMFLAEYNFMQQSANRIEEVLTAPELPEGHWVETLEPSIEFDNVSFTYAEKPVLRSVSFRCEPGTLTALVGPSGSGKTTITSLIARFWDTTSGQVRIGDTPVEKLTAECLADHISLVFQDVYLFQDTIFNNLTLGMTDPDWEQVERVCKATCRWDFISQLPDGLDTVVGEAGASLSGGEKQRLSIARAVLKDAPIVLLDEATASLDPENEYEIQQALSTLIKGKTVIMIAHRLSTIVHADQIVVLENGTIIERGNHRDLIENSSGLYRSLWEAERHAHGWKLVSEGETTSVPAN</sequence>
<dbReference type="PANTHER" id="PTHR24221">
    <property type="entry name" value="ATP-BINDING CASSETTE SUB-FAMILY B"/>
    <property type="match status" value="1"/>
</dbReference>
<dbReference type="Proteomes" id="UP000290287">
    <property type="component" value="Unassembled WGS sequence"/>
</dbReference>
<dbReference type="CDD" id="cd07346">
    <property type="entry name" value="ABC_6TM_exporters"/>
    <property type="match status" value="1"/>
</dbReference>
<dbReference type="EMBL" id="PEIB01000004">
    <property type="protein sequence ID" value="RXJ74165.1"/>
    <property type="molecule type" value="Genomic_DNA"/>
</dbReference>
<feature type="transmembrane region" description="Helical" evidence="9">
    <location>
        <begin position="271"/>
        <end position="296"/>
    </location>
</feature>
<feature type="domain" description="ABC transmembrane type-1" evidence="11">
    <location>
        <begin position="23"/>
        <end position="298"/>
    </location>
</feature>
<comment type="caution">
    <text evidence="12">The sequence shown here is derived from an EMBL/GenBank/DDBJ whole genome shotgun (WGS) entry which is preliminary data.</text>
</comment>
<dbReference type="AlphaFoldDB" id="A0A4Q0YTU1"/>
<dbReference type="PROSITE" id="PS00211">
    <property type="entry name" value="ABC_TRANSPORTER_1"/>
    <property type="match status" value="1"/>
</dbReference>
<keyword evidence="8 9" id="KW-0472">Membrane</keyword>
<organism evidence="12 13">
    <name type="scientific">Veronia nyctiphanis</name>
    <dbReference type="NCBI Taxonomy" id="1278244"/>
    <lineage>
        <taxon>Bacteria</taxon>
        <taxon>Pseudomonadati</taxon>
        <taxon>Pseudomonadota</taxon>
        <taxon>Gammaproteobacteria</taxon>
        <taxon>Vibrionales</taxon>
        <taxon>Vibrionaceae</taxon>
        <taxon>Veronia</taxon>
    </lineage>
</organism>
<dbReference type="InterPro" id="IPR017871">
    <property type="entry name" value="ABC_transporter-like_CS"/>
</dbReference>
<evidence type="ECO:0000256" key="5">
    <source>
        <dbReference type="ARBA" id="ARBA00022741"/>
    </source>
</evidence>
<accession>A0A4Q0YTU1</accession>
<keyword evidence="5" id="KW-0547">Nucleotide-binding</keyword>
<dbReference type="SUPFAM" id="SSF52540">
    <property type="entry name" value="P-loop containing nucleoside triphosphate hydrolases"/>
    <property type="match status" value="1"/>
</dbReference>
<evidence type="ECO:0000259" key="10">
    <source>
        <dbReference type="PROSITE" id="PS50893"/>
    </source>
</evidence>
<keyword evidence="13" id="KW-1185">Reference proteome</keyword>
<proteinExistence type="predicted"/>
<feature type="transmembrane region" description="Helical" evidence="9">
    <location>
        <begin position="20"/>
        <end position="41"/>
    </location>
</feature>
<dbReference type="Gene3D" id="1.20.1560.10">
    <property type="entry name" value="ABC transporter type 1, transmembrane domain"/>
    <property type="match status" value="1"/>
</dbReference>
<name>A0A4Q0YTU1_9GAMM</name>
<keyword evidence="3" id="KW-1003">Cell membrane</keyword>
<dbReference type="GO" id="GO:0005524">
    <property type="term" value="F:ATP binding"/>
    <property type="evidence" value="ECO:0007669"/>
    <property type="project" value="UniProtKB-KW"/>
</dbReference>